<reference evidence="4" key="1">
    <citation type="submission" date="2024-06" db="EMBL/GenBank/DDBJ databases">
        <authorList>
            <person name="Li S."/>
        </authorList>
    </citation>
    <scope>NUCLEOTIDE SEQUENCE</scope>
    <source>
        <strain evidence="4">SR10</strain>
    </source>
</reference>
<dbReference type="InterPro" id="IPR047589">
    <property type="entry name" value="DUF11_rpt"/>
</dbReference>
<feature type="domain" description="DUF11" evidence="3">
    <location>
        <begin position="239"/>
        <end position="344"/>
    </location>
</feature>
<protein>
    <recommendedName>
        <fullName evidence="3">DUF11 domain-containing protein</fullName>
    </recommendedName>
</protein>
<sequence length="1132" mass="116314">MPIVSRPPARGWRARLAALLLAAALPAAPAAAQTCAPLFNESFGFGSGASRIGPPLSPTQTTYRYEDTAPPCIGPDCRVNDGEYALVQSPRSDGGNSAWRDGVDHTGDPNGYMMLVNADFAPGVFYSRDFNGLAVGVRHDFTAWLSNVQEYLPGDGDIDPNVTFRIVDPATGAVLGSVSSGDIPELPGTVLTWNEYGVSFVPTQSSLRLEVVNNSPGGPGNDLALDDISLTALDACASDVSLSKRVSDANGNGIAEPGETLNYAITLRNAGNLTAIDYGVIDNLDPNTVYVSSDQGGSHDGAASGGRIEWQDLSIAPGASVVLNVVVRVVDPVPAGVQRILNRAYNPDRGPPDCDSDPSLPGCAQIPTAPAVSVRKALSAESGRVAGRAEAGETLSYVLTLSNTGGSAASNHAFYELLPAHTELVSVSGAVVSGCAAGDRGAKPCLLSVAGPIAGNGGTATAGFVVRVLDPIPAGVSAIYNLVTDGGGTPPPVCDPASDPNGCAGPPPGCSVAADPDHCVETPVIQPRVTVSKRLGSESGSLAGVAEPGETLSYTLTLVNGAAVAAANHRFYERLPAHTTLVSVSGASLSDCAIGDAGARACTLAVAGPIAGDGGRAEVVVAVRVADPIPAGVSAIYNLVTDDTGAPPPACDPAADPDGCAGPPPGCDVAADPQHCVVVPVASALSVRKQVQGAPQPVAGSADEFVVRYRIEVRNQGAAAGRYDLRDAPRFGAGVSLLSVRADRNGEALNLSGAAPWTLASGRDLAAGASDGYLLEAHVRVAAEAAADPAALACLAGEAGRGLYNEALLSYGGREQRDDACVDTPLPSTDAQLAVEKTGSVREAEIGDLVVYSVRIRNRGPGLAIAPVLVDRLPAGFRLIENTAQVQGARLLSLTGAPGPVLRIALDRLAPGAQALLRYRVRVGVGARQGDGINRVHAECGDAAGGAATRTCSNQAQWKVDLRGGVFADEACVVGQIFVDCDRNSVKDREELGIPGVRLYFEDGTYLISDVEGKYSHCGLRPVTHALKVDPSTLPTDSRLTTSGSRNAGDAQSLFVDLKNGQLHRADFVEGSCSNAVLEQVKARRANGEVRSVETESGQPALRFEGKAADAPQQATESADQPIERSRHGRDG</sequence>
<evidence type="ECO:0000256" key="2">
    <source>
        <dbReference type="SAM" id="SignalP"/>
    </source>
</evidence>
<name>A0AAU8MZB2_9GAMM</name>
<feature type="compositionally biased region" description="Basic and acidic residues" evidence="1">
    <location>
        <begin position="1122"/>
        <end position="1132"/>
    </location>
</feature>
<keyword evidence="2" id="KW-0732">Signal</keyword>
<feature type="chain" id="PRO_5043739653" description="DUF11 domain-containing protein" evidence="2">
    <location>
        <begin position="33"/>
        <end position="1132"/>
    </location>
</feature>
<organism evidence="4">
    <name type="scientific">Lysobacter firmicutimachus</name>
    <dbReference type="NCBI Taxonomy" id="1792846"/>
    <lineage>
        <taxon>Bacteria</taxon>
        <taxon>Pseudomonadati</taxon>
        <taxon>Pseudomonadota</taxon>
        <taxon>Gammaproteobacteria</taxon>
        <taxon>Lysobacterales</taxon>
        <taxon>Lysobacteraceae</taxon>
        <taxon>Lysobacter</taxon>
    </lineage>
</organism>
<dbReference type="InterPro" id="IPR001434">
    <property type="entry name" value="OmcB-like_DUF11"/>
</dbReference>
<dbReference type="Pfam" id="PF01345">
    <property type="entry name" value="DUF11"/>
    <property type="match status" value="2"/>
</dbReference>
<feature type="region of interest" description="Disordered" evidence="1">
    <location>
        <begin position="1087"/>
        <end position="1132"/>
    </location>
</feature>
<dbReference type="PANTHER" id="PTHR34819">
    <property type="entry name" value="LARGE CYSTEINE-RICH PERIPLASMIC PROTEIN OMCB"/>
    <property type="match status" value="1"/>
</dbReference>
<dbReference type="PANTHER" id="PTHR34819:SF3">
    <property type="entry name" value="CELL SURFACE PROTEIN"/>
    <property type="match status" value="1"/>
</dbReference>
<dbReference type="RefSeq" id="WP_363800238.1">
    <property type="nucleotide sequence ID" value="NZ_CP159925.1"/>
</dbReference>
<feature type="signal peptide" evidence="2">
    <location>
        <begin position="1"/>
        <end position="32"/>
    </location>
</feature>
<proteinExistence type="predicted"/>
<dbReference type="InterPro" id="IPR051172">
    <property type="entry name" value="Chlamydia_OmcB"/>
</dbReference>
<gene>
    <name evidence="4" type="ORF">ABU614_09240</name>
</gene>
<evidence type="ECO:0000256" key="1">
    <source>
        <dbReference type="SAM" id="MobiDB-lite"/>
    </source>
</evidence>
<evidence type="ECO:0000313" key="4">
    <source>
        <dbReference type="EMBL" id="XCO76949.1"/>
    </source>
</evidence>
<dbReference type="EMBL" id="CP159925">
    <property type="protein sequence ID" value="XCO76949.1"/>
    <property type="molecule type" value="Genomic_DNA"/>
</dbReference>
<accession>A0AAU8MZB2</accession>
<feature type="domain" description="DUF11" evidence="3">
    <location>
        <begin position="833"/>
        <end position="937"/>
    </location>
</feature>
<dbReference type="NCBIfam" id="TIGR01451">
    <property type="entry name" value="B_ant_repeat"/>
    <property type="match status" value="4"/>
</dbReference>
<dbReference type="AlphaFoldDB" id="A0AAU8MZB2"/>
<evidence type="ECO:0000259" key="3">
    <source>
        <dbReference type="Pfam" id="PF01345"/>
    </source>
</evidence>